<reference evidence="2" key="1">
    <citation type="journal article" date="2022" name="Int. J. Mol. Sci.">
        <title>Draft Genome of Tanacetum Coccineum: Genomic Comparison of Closely Related Tanacetum-Family Plants.</title>
        <authorList>
            <person name="Yamashiro T."/>
            <person name="Shiraishi A."/>
            <person name="Nakayama K."/>
            <person name="Satake H."/>
        </authorList>
    </citation>
    <scope>NUCLEOTIDE SEQUENCE</scope>
</reference>
<dbReference type="Proteomes" id="UP001151760">
    <property type="component" value="Unassembled WGS sequence"/>
</dbReference>
<keyword evidence="3" id="KW-1185">Reference proteome</keyword>
<evidence type="ECO:0000313" key="2">
    <source>
        <dbReference type="EMBL" id="GJT30847.1"/>
    </source>
</evidence>
<comment type="caution">
    <text evidence="2">The sequence shown here is derived from an EMBL/GenBank/DDBJ whole genome shotgun (WGS) entry which is preliminary data.</text>
</comment>
<proteinExistence type="predicted"/>
<protein>
    <submittedName>
        <fullName evidence="2">Uncharacterized protein</fullName>
    </submittedName>
</protein>
<feature type="compositionally biased region" description="Polar residues" evidence="1">
    <location>
        <begin position="17"/>
        <end position="30"/>
    </location>
</feature>
<reference evidence="2" key="2">
    <citation type="submission" date="2022-01" db="EMBL/GenBank/DDBJ databases">
        <authorList>
            <person name="Yamashiro T."/>
            <person name="Shiraishi A."/>
            <person name="Satake H."/>
            <person name="Nakayama K."/>
        </authorList>
    </citation>
    <scope>NUCLEOTIDE SEQUENCE</scope>
</reference>
<organism evidence="2 3">
    <name type="scientific">Tanacetum coccineum</name>
    <dbReference type="NCBI Taxonomy" id="301880"/>
    <lineage>
        <taxon>Eukaryota</taxon>
        <taxon>Viridiplantae</taxon>
        <taxon>Streptophyta</taxon>
        <taxon>Embryophyta</taxon>
        <taxon>Tracheophyta</taxon>
        <taxon>Spermatophyta</taxon>
        <taxon>Magnoliopsida</taxon>
        <taxon>eudicotyledons</taxon>
        <taxon>Gunneridae</taxon>
        <taxon>Pentapetalae</taxon>
        <taxon>asterids</taxon>
        <taxon>campanulids</taxon>
        <taxon>Asterales</taxon>
        <taxon>Asteraceae</taxon>
        <taxon>Asteroideae</taxon>
        <taxon>Anthemideae</taxon>
        <taxon>Anthemidinae</taxon>
        <taxon>Tanacetum</taxon>
    </lineage>
</organism>
<dbReference type="EMBL" id="BQNB010014659">
    <property type="protein sequence ID" value="GJT30847.1"/>
    <property type="molecule type" value="Genomic_DNA"/>
</dbReference>
<evidence type="ECO:0000256" key="1">
    <source>
        <dbReference type="SAM" id="MobiDB-lite"/>
    </source>
</evidence>
<sequence>MASSNSKLYEDALKSSPEVTSKNHVPSTDSVKPLPELKKHDGVSHEKSNGLNNKVDEAINFLASIFKGDELDESVLIDWLKLNVGDHEEYEKVLNGVKTRVFKADALINELRAMGHDLREYYVVDLNFFRED</sequence>
<gene>
    <name evidence="2" type="ORF">Tco_0911122</name>
</gene>
<accession>A0ABQ5CWJ0</accession>
<evidence type="ECO:0000313" key="3">
    <source>
        <dbReference type="Proteomes" id="UP001151760"/>
    </source>
</evidence>
<feature type="region of interest" description="Disordered" evidence="1">
    <location>
        <begin position="1"/>
        <end position="50"/>
    </location>
</feature>
<name>A0ABQ5CWJ0_9ASTR</name>
<feature type="compositionally biased region" description="Basic and acidic residues" evidence="1">
    <location>
        <begin position="35"/>
        <end position="48"/>
    </location>
</feature>